<protein>
    <submittedName>
        <fullName evidence="3">ATPase</fullName>
    </submittedName>
</protein>
<feature type="region of interest" description="Disordered" evidence="1">
    <location>
        <begin position="73"/>
        <end position="106"/>
    </location>
</feature>
<dbReference type="Pfam" id="PF26355">
    <property type="entry name" value="HTH_VMAP-M9"/>
    <property type="match status" value="1"/>
</dbReference>
<feature type="non-terminal residue" evidence="3">
    <location>
        <position position="1"/>
    </location>
</feature>
<sequence>EKIAKDNQRSYDHIKKEAWKLWQLLSDVFEEDIKKSNVRSVLENKASSTIYHFVSHHGNNISNNHINICRENNPYSENNLKKSSNFPDNDHQSPIINLTKAPELSS</sequence>
<reference evidence="3 4" key="1">
    <citation type="submission" date="2020-07" db="EMBL/GenBank/DDBJ databases">
        <title>Genomes of two Microcystis aeruginosa (Cyanobacteria) strains from Florida (USA) with disparate toxicogenic potential.</title>
        <authorList>
            <person name="Lefler F.W."/>
            <person name="Barbosa M."/>
            <person name="Berthold D.E."/>
            <person name="Laughinghouse H.D. IV."/>
        </authorList>
    </citation>
    <scope>NUCLEOTIDE SEQUENCE [LARGE SCALE GENOMIC DNA]</scope>
    <source>
        <strain evidence="3 4">BLCCF158</strain>
    </source>
</reference>
<organism evidence="3 4">
    <name type="scientific">Microcystis aeruginosa BLCC-F158</name>
    <dbReference type="NCBI Taxonomy" id="2755316"/>
    <lineage>
        <taxon>Bacteria</taxon>
        <taxon>Bacillati</taxon>
        <taxon>Cyanobacteriota</taxon>
        <taxon>Cyanophyceae</taxon>
        <taxon>Oscillatoriophycideae</taxon>
        <taxon>Chroococcales</taxon>
        <taxon>Microcystaceae</taxon>
        <taxon>Microcystis</taxon>
    </lineage>
</organism>
<evidence type="ECO:0000259" key="2">
    <source>
        <dbReference type="Pfam" id="PF26355"/>
    </source>
</evidence>
<gene>
    <name evidence="3" type="ORF">H0901_25115</name>
</gene>
<dbReference type="InterPro" id="IPR058651">
    <property type="entry name" value="HTH_VMAP-M9"/>
</dbReference>
<name>A0A841VC08_MICAE</name>
<accession>A0A841VC08</accession>
<dbReference type="AlphaFoldDB" id="A0A841VC08"/>
<evidence type="ECO:0000256" key="1">
    <source>
        <dbReference type="SAM" id="MobiDB-lite"/>
    </source>
</evidence>
<evidence type="ECO:0000313" key="4">
    <source>
        <dbReference type="Proteomes" id="UP000525432"/>
    </source>
</evidence>
<evidence type="ECO:0000313" key="3">
    <source>
        <dbReference type="EMBL" id="MBC1198404.1"/>
    </source>
</evidence>
<proteinExistence type="predicted"/>
<feature type="domain" description="vWA-MoxR associated protein N-terminal HTH" evidence="2">
    <location>
        <begin position="1"/>
        <end position="44"/>
    </location>
</feature>
<dbReference type="EMBL" id="JACEGC010000492">
    <property type="protein sequence ID" value="MBC1198404.1"/>
    <property type="molecule type" value="Genomic_DNA"/>
</dbReference>
<feature type="compositionally biased region" description="Polar residues" evidence="1">
    <location>
        <begin position="73"/>
        <end position="96"/>
    </location>
</feature>
<dbReference type="Proteomes" id="UP000525432">
    <property type="component" value="Unassembled WGS sequence"/>
</dbReference>
<feature type="non-terminal residue" evidence="3">
    <location>
        <position position="106"/>
    </location>
</feature>
<comment type="caution">
    <text evidence="3">The sequence shown here is derived from an EMBL/GenBank/DDBJ whole genome shotgun (WGS) entry which is preliminary data.</text>
</comment>